<dbReference type="InterPro" id="IPR029071">
    <property type="entry name" value="Ubiquitin-like_domsf"/>
</dbReference>
<dbReference type="Gene3D" id="1.10.8.10">
    <property type="entry name" value="DNA helicase RuvA subunit, C-terminal domain"/>
    <property type="match status" value="2"/>
</dbReference>
<dbReference type="EMBL" id="HG996471">
    <property type="protein sequence ID" value="CAG1848059.1"/>
    <property type="molecule type" value="Genomic_DNA"/>
</dbReference>
<dbReference type="InterPro" id="IPR039749">
    <property type="entry name" value="NUB1"/>
</dbReference>
<dbReference type="SUPFAM" id="SSF46934">
    <property type="entry name" value="UBA-like"/>
    <property type="match status" value="2"/>
</dbReference>
<dbReference type="PROSITE" id="PS50053">
    <property type="entry name" value="UBIQUITIN_2"/>
    <property type="match status" value="1"/>
</dbReference>
<feature type="domain" description="Ubiquitin-like" evidence="3">
    <location>
        <begin position="49"/>
        <end position="101"/>
    </location>
</feature>
<name>A0A8D7AD17_MUSAM</name>
<reference evidence="4" key="1">
    <citation type="submission" date="2021-03" db="EMBL/GenBank/DDBJ databases">
        <authorList>
            <consortium name="Genoscope - CEA"/>
            <person name="William W."/>
        </authorList>
    </citation>
    <scope>NUCLEOTIDE SEQUENCE</scope>
    <source>
        <strain evidence="4">Doubled-haploid Pahang</strain>
    </source>
</reference>
<dbReference type="Gene3D" id="3.10.20.90">
    <property type="entry name" value="Phosphatidylinositol 3-kinase Catalytic Subunit, Chain A, domain 1"/>
    <property type="match status" value="1"/>
</dbReference>
<dbReference type="InterPro" id="IPR015940">
    <property type="entry name" value="UBA"/>
</dbReference>
<feature type="domain" description="UBA" evidence="2">
    <location>
        <begin position="384"/>
        <end position="424"/>
    </location>
</feature>
<dbReference type="SMART" id="SM00165">
    <property type="entry name" value="UBA"/>
    <property type="match status" value="2"/>
</dbReference>
<dbReference type="GO" id="GO:0031593">
    <property type="term" value="F:polyubiquitin modification-dependent protein binding"/>
    <property type="evidence" value="ECO:0007669"/>
    <property type="project" value="UniProtKB-ARBA"/>
</dbReference>
<evidence type="ECO:0000259" key="2">
    <source>
        <dbReference type="PROSITE" id="PS50030"/>
    </source>
</evidence>
<evidence type="ECO:0000259" key="3">
    <source>
        <dbReference type="PROSITE" id="PS50053"/>
    </source>
</evidence>
<gene>
    <name evidence="4" type="ORF">GSMUA_178540.1</name>
</gene>
<dbReference type="InterPro" id="IPR009060">
    <property type="entry name" value="UBA-like_sf"/>
</dbReference>
<feature type="domain" description="UBA" evidence="2">
    <location>
        <begin position="312"/>
        <end position="352"/>
    </location>
</feature>
<evidence type="ECO:0000256" key="1">
    <source>
        <dbReference type="SAM" id="MobiDB-lite"/>
    </source>
</evidence>
<feature type="region of interest" description="Disordered" evidence="1">
    <location>
        <begin position="498"/>
        <end position="537"/>
    </location>
</feature>
<dbReference type="Pfam" id="PF22562">
    <property type="entry name" value="UBA_7"/>
    <property type="match status" value="1"/>
</dbReference>
<dbReference type="SUPFAM" id="SSF54236">
    <property type="entry name" value="Ubiquitin-like"/>
    <property type="match status" value="1"/>
</dbReference>
<dbReference type="CDD" id="cd14291">
    <property type="entry name" value="UBA1_NUB1_like"/>
    <property type="match status" value="1"/>
</dbReference>
<dbReference type="CDD" id="cd14270">
    <property type="entry name" value="UBA"/>
    <property type="match status" value="1"/>
</dbReference>
<feature type="region of interest" description="Disordered" evidence="1">
    <location>
        <begin position="1"/>
        <end position="22"/>
    </location>
</feature>
<proteinExistence type="predicted"/>
<dbReference type="AlphaFoldDB" id="A0A8D7AD17"/>
<accession>A0A8D7AD17</accession>
<evidence type="ECO:0000313" key="4">
    <source>
        <dbReference type="EMBL" id="CAG1848059.1"/>
    </source>
</evidence>
<dbReference type="PANTHER" id="PTHR12948">
    <property type="entry name" value="NEDD8 ULTIMATE BUSTER-1 BS4 PROTEIN"/>
    <property type="match status" value="1"/>
</dbReference>
<sequence>MEKEEKATTTSTSASPSVGSGDLKSAAEAKVRIAGAWSGVIEVELEAWTLPMLRQEVARRAGAAPDCVNLICGGKVLRDDSRAKPLGQLGLKNNAKVLATVVRGDRGKAINDQAASEAEHAKKLARIRDAAKALSERHADGSLPLEDYNIELEDQNGQKLMLGSESDKKALMMGLMLHTNARSLVRKQKFKEALDVLYMGEEAFSLCDPKLTEMIDNVPILQLDIVWCYFMLQDISCLAVAGIRLENARKGFERSHGKDSTRLRLLQAGYRAELATYLRLELLEGVVAYHSDKYEEARKALSSAQAKYMQLQVPDEALSLLMGMGYKENAAKRALRMTGQDVQSAVHFLVEEQARKILRKQENIQRQAEILEQKSYGATPNHKPINLQELNELVSIGFERDLAAEALRVNENDVQKALDLLTNPERNCALQSRLEKRRKLGVSGSSGADIEELVSLGYNRSSGISSLDLFLRQSIVDAVQRSHTKEDALKLLVGANSEDSQHATINQPKDDQEPPSTALTNDDKMDLGEEHKYPRDEVMEDELAKELTGDPLADYDMEVMKEGEAIAEYLALLDSKASAT</sequence>
<dbReference type="PANTHER" id="PTHR12948:SF3">
    <property type="entry name" value="NEDD8 ULTIMATE BUSTER 1"/>
    <property type="match status" value="1"/>
</dbReference>
<protein>
    <submittedName>
        <fullName evidence="4">(wild Malaysian banana) hypothetical protein</fullName>
    </submittedName>
</protein>
<dbReference type="PROSITE" id="PS50030">
    <property type="entry name" value="UBA"/>
    <property type="match status" value="2"/>
</dbReference>
<feature type="compositionally biased region" description="Basic and acidic residues" evidence="1">
    <location>
        <begin position="521"/>
        <end position="537"/>
    </location>
</feature>
<organism evidence="4">
    <name type="scientific">Musa acuminata subsp. malaccensis</name>
    <name type="common">Wild banana</name>
    <name type="synonym">Musa malaccensis</name>
    <dbReference type="NCBI Taxonomy" id="214687"/>
    <lineage>
        <taxon>Eukaryota</taxon>
        <taxon>Viridiplantae</taxon>
        <taxon>Streptophyta</taxon>
        <taxon>Embryophyta</taxon>
        <taxon>Tracheophyta</taxon>
        <taxon>Spermatophyta</taxon>
        <taxon>Magnoliopsida</taxon>
        <taxon>Liliopsida</taxon>
        <taxon>Zingiberales</taxon>
        <taxon>Musaceae</taxon>
        <taxon>Musa</taxon>
    </lineage>
</organism>
<dbReference type="InterPro" id="IPR000626">
    <property type="entry name" value="Ubiquitin-like_dom"/>
</dbReference>